<evidence type="ECO:0000313" key="3">
    <source>
        <dbReference type="Proteomes" id="UP000273278"/>
    </source>
</evidence>
<feature type="transmembrane region" description="Helical" evidence="1">
    <location>
        <begin position="334"/>
        <end position="356"/>
    </location>
</feature>
<feature type="transmembrane region" description="Helical" evidence="1">
    <location>
        <begin position="309"/>
        <end position="328"/>
    </location>
</feature>
<protein>
    <submittedName>
        <fullName evidence="2">Uncharacterized protein</fullName>
    </submittedName>
</protein>
<keyword evidence="1" id="KW-0812">Transmembrane</keyword>
<proteinExistence type="predicted"/>
<evidence type="ECO:0000313" key="2">
    <source>
        <dbReference type="EMBL" id="AYQ55213.1"/>
    </source>
</evidence>
<feature type="transmembrane region" description="Helical" evidence="1">
    <location>
        <begin position="260"/>
        <end position="281"/>
    </location>
</feature>
<feature type="transmembrane region" description="Helical" evidence="1">
    <location>
        <begin position="230"/>
        <end position="248"/>
    </location>
</feature>
<dbReference type="EMBL" id="CP017686">
    <property type="protein sequence ID" value="AYQ55213.1"/>
    <property type="molecule type" value="Genomic_DNA"/>
</dbReference>
<feature type="transmembrane region" description="Helical" evidence="1">
    <location>
        <begin position="144"/>
        <end position="173"/>
    </location>
</feature>
<evidence type="ECO:0000256" key="1">
    <source>
        <dbReference type="SAM" id="Phobius"/>
    </source>
</evidence>
<name>A0A3G3IH77_9ARCH</name>
<organism evidence="2 3">
    <name type="scientific">Methanomethylophilus alvi</name>
    <dbReference type="NCBI Taxonomy" id="1291540"/>
    <lineage>
        <taxon>Archaea</taxon>
        <taxon>Methanobacteriati</taxon>
        <taxon>Thermoplasmatota</taxon>
        <taxon>Thermoplasmata</taxon>
        <taxon>Methanomassiliicoccales</taxon>
        <taxon>Methanomethylophilaceae</taxon>
        <taxon>Methanomethylophilus</taxon>
    </lineage>
</organism>
<dbReference type="AlphaFoldDB" id="A0A3G3IH77"/>
<accession>A0A3G3IH77</accession>
<sequence>MMDRNRSGARDIAARIPVIGWDRQTKQDKLDAFILKVFPGFVVVFGVIAILVFLFYWDGLTVGHLLYSLGAVYAGGFVLLGIPAFILSESDVVKARYSVPFIIVAWLAISSVLWFVFGDGEDTVNHFVSGFSNFLNWSVHSVTFWTVLLGMLVLILIVLFASYGILSVIVAYFRKDYHRIMLSLIKPGDSRLKRSATKLFAVPSIIDVTDVTIEPESDDGHFNIGLFKSLSCNTVVAGLIVASYLFLNPVFLDTISFTEMMVTLILISLFLNVLIIPISILKSLKAEAWSAAPRPFVLWKGMKSRMFQGYVFVFLMLTLLWICLYSGQDMVRVVLSYIGYIVFIIMMSALTSFVYVNTFYVGFKNGIVRNFTAEYGERKKRN</sequence>
<feature type="transmembrane region" description="Helical" evidence="1">
    <location>
        <begin position="99"/>
        <end position="117"/>
    </location>
</feature>
<dbReference type="Proteomes" id="UP000273278">
    <property type="component" value="Chromosome"/>
</dbReference>
<dbReference type="OMA" id="KDYHRIM"/>
<feature type="transmembrane region" description="Helical" evidence="1">
    <location>
        <begin position="63"/>
        <end position="87"/>
    </location>
</feature>
<gene>
    <name evidence="2" type="ORF">BKD89_05275</name>
</gene>
<feature type="transmembrane region" description="Helical" evidence="1">
    <location>
        <begin position="33"/>
        <end position="57"/>
    </location>
</feature>
<keyword evidence="1" id="KW-0472">Membrane</keyword>
<dbReference type="RefSeq" id="WP_015504961.1">
    <property type="nucleotide sequence ID" value="NZ_CAYAYB010000011.1"/>
</dbReference>
<reference evidence="2 3" key="1">
    <citation type="submission" date="2016-10" db="EMBL/GenBank/DDBJ databases">
        <title>Complete genome of the TMA-utilizing, human hosted archaeon Methanomethylophilus alvus Gen. nov, sp. nov., strain Mx-05, derived from a pure culture.</title>
        <authorList>
            <person name="Brugere J.-F."/>
            <person name="Ben Hania W."/>
            <person name="Chaudhary P.P."/>
            <person name="Gaci N."/>
            <person name="Borrel G."/>
            <person name="Cao Van Tuat L."/>
            <person name="Fardeau M.-L."/>
            <person name="Harris H.M.B."/>
            <person name="O'Toole P.W."/>
            <person name="Ollivier B."/>
        </authorList>
    </citation>
    <scope>NUCLEOTIDE SEQUENCE [LARGE SCALE GENOMIC DNA]</scope>
    <source>
        <strain evidence="2 3">Mx-05</strain>
    </source>
</reference>
<keyword evidence="1" id="KW-1133">Transmembrane helix</keyword>